<proteinExistence type="predicted"/>
<gene>
    <name evidence="1" type="ORF">LSTR_LSTR016515</name>
</gene>
<protein>
    <submittedName>
        <fullName evidence="1">Uncharacterized protein</fullName>
    </submittedName>
</protein>
<dbReference type="Proteomes" id="UP000291343">
    <property type="component" value="Unassembled WGS sequence"/>
</dbReference>
<name>A0A482XKL2_LAOST</name>
<keyword evidence="2" id="KW-1185">Reference proteome</keyword>
<accession>A0A482XKL2</accession>
<sequence length="140" mass="15954">MQRGQEEVVDETEIFYYEDRNTGGVCWTIEEAEEQQKKITFGPSVSNTTTMKPIAEKLMHSWKTLFQLVSVTLHPLLVVDIVDPLIVWVNDRKPTTSLEVSQVKSIQQLIILIERSVERTYHGTQSLLALANNNPDPDCP</sequence>
<evidence type="ECO:0000313" key="2">
    <source>
        <dbReference type="Proteomes" id="UP000291343"/>
    </source>
</evidence>
<comment type="caution">
    <text evidence="1">The sequence shown here is derived from an EMBL/GenBank/DDBJ whole genome shotgun (WGS) entry which is preliminary data.</text>
</comment>
<evidence type="ECO:0000313" key="1">
    <source>
        <dbReference type="EMBL" id="RZF46207.1"/>
    </source>
</evidence>
<organism evidence="1 2">
    <name type="scientific">Laodelphax striatellus</name>
    <name type="common">Small brown planthopper</name>
    <name type="synonym">Delphax striatella</name>
    <dbReference type="NCBI Taxonomy" id="195883"/>
    <lineage>
        <taxon>Eukaryota</taxon>
        <taxon>Metazoa</taxon>
        <taxon>Ecdysozoa</taxon>
        <taxon>Arthropoda</taxon>
        <taxon>Hexapoda</taxon>
        <taxon>Insecta</taxon>
        <taxon>Pterygota</taxon>
        <taxon>Neoptera</taxon>
        <taxon>Paraneoptera</taxon>
        <taxon>Hemiptera</taxon>
        <taxon>Auchenorrhyncha</taxon>
        <taxon>Fulgoroidea</taxon>
        <taxon>Delphacidae</taxon>
        <taxon>Criomorphinae</taxon>
        <taxon>Laodelphax</taxon>
    </lineage>
</organism>
<reference evidence="1 2" key="1">
    <citation type="journal article" date="2017" name="Gigascience">
        <title>Genome sequence of the small brown planthopper, Laodelphax striatellus.</title>
        <authorList>
            <person name="Zhu J."/>
            <person name="Jiang F."/>
            <person name="Wang X."/>
            <person name="Yang P."/>
            <person name="Bao Y."/>
            <person name="Zhao W."/>
            <person name="Wang W."/>
            <person name="Lu H."/>
            <person name="Wang Q."/>
            <person name="Cui N."/>
            <person name="Li J."/>
            <person name="Chen X."/>
            <person name="Luo L."/>
            <person name="Yu J."/>
            <person name="Kang L."/>
            <person name="Cui F."/>
        </authorList>
    </citation>
    <scope>NUCLEOTIDE SEQUENCE [LARGE SCALE GENOMIC DNA]</scope>
    <source>
        <strain evidence="1">Lst14</strain>
    </source>
</reference>
<dbReference type="EMBL" id="QKKF02006888">
    <property type="protein sequence ID" value="RZF46207.1"/>
    <property type="molecule type" value="Genomic_DNA"/>
</dbReference>
<dbReference type="AlphaFoldDB" id="A0A482XKL2"/>
<dbReference type="InParanoid" id="A0A482XKL2"/>